<evidence type="ECO:0000256" key="8">
    <source>
        <dbReference type="ARBA" id="ARBA00022840"/>
    </source>
</evidence>
<keyword evidence="3" id="KW-0819">tRNA processing</keyword>
<feature type="domain" description="tRNA nucleotidyltransferase/poly(A) polymerase RNA and SrmB- binding" evidence="13">
    <location>
        <begin position="156"/>
        <end position="219"/>
    </location>
</feature>
<dbReference type="GO" id="GO:0042245">
    <property type="term" value="P:RNA repair"/>
    <property type="evidence" value="ECO:0007669"/>
    <property type="project" value="UniProtKB-KW"/>
</dbReference>
<dbReference type="GO" id="GO:0003723">
    <property type="term" value="F:RNA binding"/>
    <property type="evidence" value="ECO:0007669"/>
    <property type="project" value="UniProtKB-KW"/>
</dbReference>
<dbReference type="Pfam" id="PF12627">
    <property type="entry name" value="PolyA_pol_RNAbd"/>
    <property type="match status" value="1"/>
</dbReference>
<evidence type="ECO:0000256" key="5">
    <source>
        <dbReference type="ARBA" id="ARBA00022723"/>
    </source>
</evidence>
<evidence type="ECO:0000256" key="2">
    <source>
        <dbReference type="ARBA" id="ARBA00022679"/>
    </source>
</evidence>
<dbReference type="RefSeq" id="WP_036364485.1">
    <property type="nucleotide sequence ID" value="NZ_AOMT01000022.1"/>
</dbReference>
<keyword evidence="9" id="KW-0460">Magnesium</keyword>
<dbReference type="InterPro" id="IPR043519">
    <property type="entry name" value="NT_sf"/>
</dbReference>
<keyword evidence="6" id="KW-0547">Nucleotide-binding</keyword>
<evidence type="ECO:0000259" key="13">
    <source>
        <dbReference type="Pfam" id="PF12627"/>
    </source>
</evidence>
<keyword evidence="5" id="KW-0479">Metal-binding</keyword>
<dbReference type="EMBL" id="AOMT01000022">
    <property type="protein sequence ID" value="KDN25112.1"/>
    <property type="molecule type" value="Genomic_DNA"/>
</dbReference>
<evidence type="ECO:0000256" key="4">
    <source>
        <dbReference type="ARBA" id="ARBA00022695"/>
    </source>
</evidence>
<keyword evidence="15" id="KW-1185">Reference proteome</keyword>
<sequence length="389" mass="43715">MQIYLVGGAVRDTLLNLPIKDKDFMVVGGSAEQMLAQGFEQVGADFPVFLHPITHAEYALARTERKSGHGYQGFSVSTNNVSLEDDLMRRDLTINAMAMSVRSLFDDALTGQIVDPYGGQDDLGKKVLRHISPAFSEDPLRVLRVARFYARFYDIGFVVADETAALMQSIAKDGELNHLSRERIWSESARALGEKHGYAYFKLLLELGILKYILPELSDSLQDKVRRESAFAALEYHSDASLTIKFALLMSVFLGDPDALDKLQHTTNRLMTPNHIKNFAKAFITHHGNILKLPNIDADTLLSLIEQTRAHKDDETIRLLIQTVNALHKTNISMDFMINAIKIYNKIGINDVNPTLKGKAIGDELTRLRKIQLADDIDQYLEDTTRKHS</sequence>
<keyword evidence="2 11" id="KW-0808">Transferase</keyword>
<comment type="caution">
    <text evidence="14">The sequence shown here is derived from an EMBL/GenBank/DDBJ whole genome shotgun (WGS) entry which is preliminary data.</text>
</comment>
<evidence type="ECO:0000256" key="7">
    <source>
        <dbReference type="ARBA" id="ARBA00022800"/>
    </source>
</evidence>
<evidence type="ECO:0000256" key="6">
    <source>
        <dbReference type="ARBA" id="ARBA00022741"/>
    </source>
</evidence>
<evidence type="ECO:0000256" key="11">
    <source>
        <dbReference type="RuleBase" id="RU003953"/>
    </source>
</evidence>
<keyword evidence="4 14" id="KW-0548">Nucleotidyltransferase</keyword>
<dbReference type="SUPFAM" id="SSF81301">
    <property type="entry name" value="Nucleotidyltransferase"/>
    <property type="match status" value="1"/>
</dbReference>
<protein>
    <submittedName>
        <fullName evidence="14">Polynucleotide adenylyltransferase</fullName>
    </submittedName>
</protein>
<dbReference type="GO" id="GO:0005524">
    <property type="term" value="F:ATP binding"/>
    <property type="evidence" value="ECO:0007669"/>
    <property type="project" value="UniProtKB-KW"/>
</dbReference>
<dbReference type="InterPro" id="IPR012006">
    <property type="entry name" value="CCA_bact"/>
</dbReference>
<reference evidence="14 15" key="1">
    <citation type="journal article" date="2014" name="Genome Announc.">
        <title>Draft Genome Sequence of Moraxella bovoculi Strain 237T (ATCC BAA-1259T) Isolated from a Calf with Infectious Bovine Keratoconjunctivitis.</title>
        <authorList>
            <person name="Calcutt M.J."/>
            <person name="Foecking M.F."/>
            <person name="Martin N.T."/>
            <person name="Mhlanga-Mutangadura T."/>
            <person name="Reilly T.J."/>
        </authorList>
    </citation>
    <scope>NUCLEOTIDE SEQUENCE [LARGE SCALE GENOMIC DNA]</scope>
    <source>
        <strain evidence="14 15">237</strain>
    </source>
</reference>
<evidence type="ECO:0000256" key="10">
    <source>
        <dbReference type="ARBA" id="ARBA00022884"/>
    </source>
</evidence>
<dbReference type="GO" id="GO:0001680">
    <property type="term" value="P:tRNA 3'-terminal CCA addition"/>
    <property type="evidence" value="ECO:0007669"/>
    <property type="project" value="InterPro"/>
</dbReference>
<evidence type="ECO:0000256" key="3">
    <source>
        <dbReference type="ARBA" id="ARBA00022694"/>
    </source>
</evidence>
<dbReference type="GO" id="GO:0046872">
    <property type="term" value="F:metal ion binding"/>
    <property type="evidence" value="ECO:0007669"/>
    <property type="project" value="UniProtKB-KW"/>
</dbReference>
<comment type="similarity">
    <text evidence="11">Belongs to the tRNA nucleotidyltransferase/poly(A) polymerase family.</text>
</comment>
<keyword evidence="8" id="KW-0067">ATP-binding</keyword>
<proteinExistence type="inferred from homology"/>
<keyword evidence="10 11" id="KW-0694">RNA-binding</keyword>
<dbReference type="PANTHER" id="PTHR47545:SF1">
    <property type="entry name" value="MULTIFUNCTIONAL CCA PROTEIN"/>
    <property type="match status" value="1"/>
</dbReference>
<dbReference type="SUPFAM" id="SSF81891">
    <property type="entry name" value="Poly A polymerase C-terminal region-like"/>
    <property type="match status" value="1"/>
</dbReference>
<dbReference type="eggNOG" id="COG0617">
    <property type="taxonomic scope" value="Bacteria"/>
</dbReference>
<comment type="cofactor">
    <cofactor evidence="1">
        <name>Mg(2+)</name>
        <dbReference type="ChEBI" id="CHEBI:18420"/>
    </cofactor>
</comment>
<dbReference type="InterPro" id="IPR002646">
    <property type="entry name" value="PolA_pol_head_dom"/>
</dbReference>
<feature type="domain" description="Poly A polymerase head" evidence="12">
    <location>
        <begin position="3"/>
        <end position="129"/>
    </location>
</feature>
<dbReference type="GO" id="GO:0004810">
    <property type="term" value="F:CCA tRNA nucleotidyltransferase activity"/>
    <property type="evidence" value="ECO:0007669"/>
    <property type="project" value="InterPro"/>
</dbReference>
<dbReference type="AlphaFoldDB" id="A0A066UGX6"/>
<dbReference type="PANTHER" id="PTHR47545">
    <property type="entry name" value="MULTIFUNCTIONAL CCA PROTEIN"/>
    <property type="match status" value="1"/>
</dbReference>
<dbReference type="Pfam" id="PF01743">
    <property type="entry name" value="PolyA_pol"/>
    <property type="match status" value="1"/>
</dbReference>
<accession>A0A066UGX6</accession>
<evidence type="ECO:0000256" key="9">
    <source>
        <dbReference type="ARBA" id="ARBA00022842"/>
    </source>
</evidence>
<evidence type="ECO:0000256" key="1">
    <source>
        <dbReference type="ARBA" id="ARBA00001946"/>
    </source>
</evidence>
<dbReference type="InterPro" id="IPR032828">
    <property type="entry name" value="PolyA_RNA-bd"/>
</dbReference>
<evidence type="ECO:0000313" key="14">
    <source>
        <dbReference type="EMBL" id="KDN25112.1"/>
    </source>
</evidence>
<dbReference type="Gene3D" id="1.10.3090.10">
    <property type="entry name" value="cca-adding enzyme, domain 2"/>
    <property type="match status" value="1"/>
</dbReference>
<dbReference type="OrthoDB" id="9805698at2"/>
<evidence type="ECO:0000259" key="12">
    <source>
        <dbReference type="Pfam" id="PF01743"/>
    </source>
</evidence>
<dbReference type="PIRSF" id="PIRSF000813">
    <property type="entry name" value="CCA_bact"/>
    <property type="match status" value="1"/>
</dbReference>
<dbReference type="Proteomes" id="UP000035860">
    <property type="component" value="Unassembled WGS sequence"/>
</dbReference>
<dbReference type="Gene3D" id="3.30.460.10">
    <property type="entry name" value="Beta Polymerase, domain 2"/>
    <property type="match status" value="1"/>
</dbReference>
<name>A0A066UGX6_9GAMM</name>
<keyword evidence="7" id="KW-0692">RNA repair</keyword>
<dbReference type="InterPro" id="IPR050124">
    <property type="entry name" value="tRNA_CCA-adding_enzyme"/>
</dbReference>
<gene>
    <name evidence="14" type="ORF">MBO_04854</name>
</gene>
<organism evidence="14 15">
    <name type="scientific">Moraxella bovoculi 237</name>
    <dbReference type="NCBI Taxonomy" id="743974"/>
    <lineage>
        <taxon>Bacteria</taxon>
        <taxon>Pseudomonadati</taxon>
        <taxon>Pseudomonadota</taxon>
        <taxon>Gammaproteobacteria</taxon>
        <taxon>Moraxellales</taxon>
        <taxon>Moraxellaceae</taxon>
        <taxon>Moraxella</taxon>
    </lineage>
</organism>
<evidence type="ECO:0000313" key="15">
    <source>
        <dbReference type="Proteomes" id="UP000035860"/>
    </source>
</evidence>